<proteinExistence type="predicted"/>
<dbReference type="SUPFAM" id="SSF52540">
    <property type="entry name" value="P-loop containing nucleoside triphosphate hydrolases"/>
    <property type="match status" value="1"/>
</dbReference>
<evidence type="ECO:0000256" key="4">
    <source>
        <dbReference type="SAM" id="Coils"/>
    </source>
</evidence>
<sequence length="1756" mass="192881">MSEPDPRVDGNRLLGSVAAVFLHEVLADAEASGGTARILLDGLSVPQTVAITQAVLADPHLAQRIHVRLPQALFADTGMPADVLTSRNATYYRSARCDRSAYLITNATPPGEETEDMSLHELTPLGVAQLLERMPVWVREAGRGLALTDEAATWWERALVGLVQLSITSLDRFTAYVLAVRQAVAVEGNPIIDALGYALPQLQMPRDRTAFLNVKERSRNFPSIWRREYASLRRRRRPFLLKETQNQIMLNEDDLAAAFAKVRDAIPEVIHGAITRFIAAPPGWNARAEELAECEWDHVRPLFEGLAREKLNLGGETIRFYEEGEPGRLSAEDAEYLRSLKARMPVEPREQDLAFHEDHRDEMRADRKLKSAWDKFIFGRPRETDDFLAGLGATMETLLVRASLGSSRTLRVRCDQATKRDLKGINTDAGLYFALRYAGLPALFGPRVKWELGSLPDFAGVVAEWRRTKDKAASNRSVAKPALQLRFQVELETLSATGDTSVVSAQLIWRYQPENIASQLVDDWERLEAHPLLLGRAAREAAFAGRRAGAIDLDNVRSLVPTYDRDRGSLLPTYRRERDVGVVWRANLAAARRDGLIDAASVDELSHAFSKFQQAYGLAIGGFRAGGAGAPAVREQAKAYADLLERVVRLATGDRNRELLLRPILELGQATVDDGSPAAIIAPWHPLRLAAMWRKAHLVAEVVSMVLDGAEGLAGDTKLFFKDLATDIDHPFYPEVTLTWNSRKPELLSLVAQRGDYTLHERPVLAPDGPADVGDDAQSGGDCLLGLVERYLALNPHERSNMSVVLYNCESTRLPQQVVAGLGNMQDETDDLRCQVMLRHTDPSRLRDTYRAILAADDDAPDAYSSSEATQDFMARLRISVIADQASPPDPRDGRPYDIVFSQDVISRHASLEWYQVDGTPAALEALLPARWSRRRPAAADDLKSTAFLCCPVQTTEGWAHIGALSTFVRHEVPGPGGNRPLPVRQLDFRDERTARIFNETHDLGVWVVNHDELLDRRQLQNQAVRVIRYKQAAAQGRNTIISSRAPLSLLRSMIVRRLELLHLDLERSALERLADKLIADANDVSGDIVLRAAKRGESASELIGVVLSRYLTHHWLGRDQLVGWYFLDDYAAWLGAREETQADIVALAPSTNASGRMRLRIVVTEAKYVDAGSLSTKRRESEKQLRDTVHRIRDALEGEHRLDRESWLSRLGDLMLDGIQVPASSHIPLAEWRRAVREGDCDIEIAGFSHVFVPTPTETSVTDNADVPNATGCTQYIFGRHELRDILLAYLDGARPNVAAPDAVALDGGTTRKSDGDARAGTTAGTRTDGEDSVVGVETEAAPAGQAADGVAADPQAHGKPASSEPAADEPPRSGVAGIIERLIAAAPASEEEDAAWLGTVAVATRSALQQLGLQAKPLEQTLTPNAAILRFAGSSNLTVEQVLKKRSELLTTHGLSIISVRPEAGAVAIYVARPRRRVVSIESLWDRWRPSASDHGNQDLVVGVREEDNELLVFSPGRLHAPHTLVAGSTGSGKSVLVQSIILGLAVTNTPAQARIVLIDPKQGVDYFAFDKLPHLDGGVIDEQSAAVEKLEALVEEMDRRYRLFKAARVANLAAYNAKAALPSEKLPSYWVIHDEFAEWMLTEEYKAAVTSTVGRLGVKARAAGIYLIFAAQRPDANVVPVQLRSQLGNRLILRVDSEGTSEISLGERGAERLLGRGHMLARLEGESSLVYAQAPFASEAFIESVVAAIVAEG</sequence>
<evidence type="ECO:0000256" key="3">
    <source>
        <dbReference type="PROSITE-ProRule" id="PRU00289"/>
    </source>
</evidence>
<feature type="binding site" evidence="3">
    <location>
        <begin position="1530"/>
        <end position="1537"/>
    </location>
    <ligand>
        <name>ATP</name>
        <dbReference type="ChEBI" id="CHEBI:30616"/>
    </ligand>
</feature>
<evidence type="ECO:0000313" key="8">
    <source>
        <dbReference type="EMBL" id="SDF88164.1"/>
    </source>
</evidence>
<reference evidence="8 9" key="1">
    <citation type="submission" date="2016-10" db="EMBL/GenBank/DDBJ databases">
        <authorList>
            <person name="Varghese N."/>
            <person name="Submissions S."/>
        </authorList>
    </citation>
    <scope>NUCLEOTIDE SEQUENCE [LARGE SCALE GENOMIC DNA]</scope>
    <source>
        <strain evidence="8 9">S7-754</strain>
    </source>
</reference>
<evidence type="ECO:0000313" key="10">
    <source>
        <dbReference type="Proteomes" id="UP000436801"/>
    </source>
</evidence>
<evidence type="ECO:0000313" key="7">
    <source>
        <dbReference type="EMBL" id="MWC45720.1"/>
    </source>
</evidence>
<dbReference type="Pfam" id="PF01580">
    <property type="entry name" value="FtsK_SpoIIIE"/>
    <property type="match status" value="1"/>
</dbReference>
<evidence type="ECO:0000259" key="6">
    <source>
        <dbReference type="PROSITE" id="PS50901"/>
    </source>
</evidence>
<dbReference type="PANTHER" id="PTHR22683:SF1">
    <property type="entry name" value="TYPE VII SECRETION SYSTEM PROTEIN ESSC"/>
    <property type="match status" value="1"/>
</dbReference>
<dbReference type="InterPro" id="IPR027417">
    <property type="entry name" value="P-loop_NTPase"/>
</dbReference>
<dbReference type="Proteomes" id="UP000436801">
    <property type="component" value="Unassembled WGS sequence"/>
</dbReference>
<feature type="compositionally biased region" description="Low complexity" evidence="5">
    <location>
        <begin position="1342"/>
        <end position="1367"/>
    </location>
</feature>
<gene>
    <name evidence="7" type="ORF">GQR91_19060</name>
    <name evidence="8" type="ORF">SAMN05216557_10724</name>
</gene>
<dbReference type="Gene3D" id="3.40.50.300">
    <property type="entry name" value="P-loop containing nucleotide triphosphate hydrolases"/>
    <property type="match status" value="1"/>
</dbReference>
<protein>
    <submittedName>
        <fullName evidence="8">DNA segregation ATPase FtsK/SpoIIIE, S-DNA-T family</fullName>
    </submittedName>
    <submittedName>
        <fullName evidence="7">DUF87 domain-containing protein</fullName>
    </submittedName>
</protein>
<keyword evidence="1 3" id="KW-0547">Nucleotide-binding</keyword>
<organism evidence="8 9">
    <name type="scientific">Sphingomonas carotinifaciens</name>
    <dbReference type="NCBI Taxonomy" id="1166323"/>
    <lineage>
        <taxon>Bacteria</taxon>
        <taxon>Pseudomonadati</taxon>
        <taxon>Pseudomonadota</taxon>
        <taxon>Alphaproteobacteria</taxon>
        <taxon>Sphingomonadales</taxon>
        <taxon>Sphingomonadaceae</taxon>
        <taxon>Sphingomonas</taxon>
    </lineage>
</organism>
<keyword evidence="4" id="KW-0175">Coiled coil</keyword>
<feature type="region of interest" description="Disordered" evidence="5">
    <location>
        <begin position="1306"/>
        <end position="1374"/>
    </location>
</feature>
<feature type="coiled-coil region" evidence="4">
    <location>
        <begin position="1583"/>
        <end position="1610"/>
    </location>
</feature>
<dbReference type="EMBL" id="WSUT01000007">
    <property type="protein sequence ID" value="MWC45720.1"/>
    <property type="molecule type" value="Genomic_DNA"/>
</dbReference>
<dbReference type="RefSeq" id="WP_149683034.1">
    <property type="nucleotide sequence ID" value="NZ_FNBI01000007.1"/>
</dbReference>
<evidence type="ECO:0000256" key="5">
    <source>
        <dbReference type="SAM" id="MobiDB-lite"/>
    </source>
</evidence>
<dbReference type="PANTHER" id="PTHR22683">
    <property type="entry name" value="SPORULATION PROTEIN RELATED"/>
    <property type="match status" value="1"/>
</dbReference>
<evidence type="ECO:0000313" key="9">
    <source>
        <dbReference type="Proteomes" id="UP000323502"/>
    </source>
</evidence>
<reference evidence="7 10" key="2">
    <citation type="submission" date="2019-12" db="EMBL/GenBank/DDBJ databases">
        <authorList>
            <person name="Zheng J."/>
        </authorList>
    </citation>
    <scope>NUCLEOTIDE SEQUENCE [LARGE SCALE GENOMIC DNA]</scope>
    <source>
        <strain evidence="7 10">DSM 27347</strain>
    </source>
</reference>
<evidence type="ECO:0000256" key="2">
    <source>
        <dbReference type="ARBA" id="ARBA00022840"/>
    </source>
</evidence>
<dbReference type="GO" id="GO:0003677">
    <property type="term" value="F:DNA binding"/>
    <property type="evidence" value="ECO:0007669"/>
    <property type="project" value="InterPro"/>
</dbReference>
<keyword evidence="2 3" id="KW-0067">ATP-binding</keyword>
<dbReference type="OrthoDB" id="9806951at2"/>
<accession>A0A1G7PPK9</accession>
<dbReference type="Proteomes" id="UP000323502">
    <property type="component" value="Unassembled WGS sequence"/>
</dbReference>
<keyword evidence="9" id="KW-1185">Reference proteome</keyword>
<dbReference type="GO" id="GO:0005524">
    <property type="term" value="F:ATP binding"/>
    <property type="evidence" value="ECO:0007669"/>
    <property type="project" value="UniProtKB-UniRule"/>
</dbReference>
<evidence type="ECO:0000256" key="1">
    <source>
        <dbReference type="ARBA" id="ARBA00022741"/>
    </source>
</evidence>
<dbReference type="EMBL" id="FNBI01000007">
    <property type="protein sequence ID" value="SDF88164.1"/>
    <property type="molecule type" value="Genomic_DNA"/>
</dbReference>
<dbReference type="InterPro" id="IPR002543">
    <property type="entry name" value="FtsK_dom"/>
</dbReference>
<name>A0A1G7PPK9_9SPHN</name>
<dbReference type="InterPro" id="IPR050206">
    <property type="entry name" value="FtsK/SpoIIIE/SftA"/>
</dbReference>
<feature type="domain" description="FtsK" evidence="6">
    <location>
        <begin position="1511"/>
        <end position="1705"/>
    </location>
</feature>
<dbReference type="PROSITE" id="PS50901">
    <property type="entry name" value="FTSK"/>
    <property type="match status" value="1"/>
</dbReference>